<keyword evidence="4" id="KW-0067">ATP-binding</keyword>
<proteinExistence type="predicted"/>
<dbReference type="Pfam" id="PF04851">
    <property type="entry name" value="ResIII"/>
    <property type="match status" value="1"/>
</dbReference>
<dbReference type="SUPFAM" id="SSF52540">
    <property type="entry name" value="P-loop containing nucleoside triphosphate hydrolases"/>
    <property type="match status" value="1"/>
</dbReference>
<dbReference type="PANTHER" id="PTHR11274">
    <property type="entry name" value="RAD25/XP-B DNA REPAIR HELICASE"/>
    <property type="match status" value="1"/>
</dbReference>
<feature type="domain" description="Helicase/UvrB N-terminal" evidence="5">
    <location>
        <begin position="118"/>
        <end position="242"/>
    </location>
</feature>
<dbReference type="AlphaFoldDB" id="A0A0F9TFD6"/>
<accession>A0A0F9TFD6</accession>
<evidence type="ECO:0000256" key="1">
    <source>
        <dbReference type="ARBA" id="ARBA00022741"/>
    </source>
</evidence>
<dbReference type="GO" id="GO:0004386">
    <property type="term" value="F:helicase activity"/>
    <property type="evidence" value="ECO:0007669"/>
    <property type="project" value="UniProtKB-KW"/>
</dbReference>
<keyword evidence="1" id="KW-0547">Nucleotide-binding</keyword>
<dbReference type="Gene3D" id="3.40.50.300">
    <property type="entry name" value="P-loop containing nucleotide triphosphate hydrolases"/>
    <property type="match status" value="2"/>
</dbReference>
<reference evidence="6" key="1">
    <citation type="journal article" date="2015" name="Nature">
        <title>Complex archaea that bridge the gap between prokaryotes and eukaryotes.</title>
        <authorList>
            <person name="Spang A."/>
            <person name="Saw J.H."/>
            <person name="Jorgensen S.L."/>
            <person name="Zaremba-Niedzwiedzka K."/>
            <person name="Martijn J."/>
            <person name="Lind A.E."/>
            <person name="van Eijk R."/>
            <person name="Schleper C."/>
            <person name="Guy L."/>
            <person name="Ettema T.J."/>
        </authorList>
    </citation>
    <scope>NUCLEOTIDE SEQUENCE</scope>
</reference>
<comment type="caution">
    <text evidence="6">The sequence shown here is derived from an EMBL/GenBank/DDBJ whole genome shotgun (WGS) entry which is preliminary data.</text>
</comment>
<evidence type="ECO:0000256" key="2">
    <source>
        <dbReference type="ARBA" id="ARBA00022801"/>
    </source>
</evidence>
<gene>
    <name evidence="6" type="ORF">LCGC14_0399990</name>
</gene>
<evidence type="ECO:0000256" key="4">
    <source>
        <dbReference type="ARBA" id="ARBA00022840"/>
    </source>
</evidence>
<dbReference type="GO" id="GO:0003677">
    <property type="term" value="F:DNA binding"/>
    <property type="evidence" value="ECO:0007669"/>
    <property type="project" value="InterPro"/>
</dbReference>
<evidence type="ECO:0000256" key="3">
    <source>
        <dbReference type="ARBA" id="ARBA00022806"/>
    </source>
</evidence>
<name>A0A0F9TFD6_9ZZZZ</name>
<organism evidence="6">
    <name type="scientific">marine sediment metagenome</name>
    <dbReference type="NCBI Taxonomy" id="412755"/>
    <lineage>
        <taxon>unclassified sequences</taxon>
        <taxon>metagenomes</taxon>
        <taxon>ecological metagenomes</taxon>
    </lineage>
</organism>
<dbReference type="EMBL" id="LAZR01000342">
    <property type="protein sequence ID" value="KKN73547.1"/>
    <property type="molecule type" value="Genomic_DNA"/>
</dbReference>
<dbReference type="InterPro" id="IPR006935">
    <property type="entry name" value="Helicase/UvrB_N"/>
</dbReference>
<evidence type="ECO:0000313" key="6">
    <source>
        <dbReference type="EMBL" id="KKN73547.1"/>
    </source>
</evidence>
<dbReference type="GO" id="GO:0016787">
    <property type="term" value="F:hydrolase activity"/>
    <property type="evidence" value="ECO:0007669"/>
    <property type="project" value="UniProtKB-KW"/>
</dbReference>
<protein>
    <recommendedName>
        <fullName evidence="5">Helicase/UvrB N-terminal domain-containing protein</fullName>
    </recommendedName>
</protein>
<sequence>MDIVHIRKAGNLLQVIPDCYDFLRPALTFTRRVQRGRDANRAVYEEVELCELRVDQKTGQRFLKVPSGLRSRVKRALRAFNQPFDYVDLAPVQLEDPEWPTVSMTREGQDAILAKIATCDMGQIQAPTGEGKTWIIVQICKLYPHSKIVVVAPGIGEVKTIRDRMLAEISPIQVGQLGGGRHEQGRRILLCVKNSLRKAEADLAACKILIYDECHTAAGQKTSLALTAASRCKMFGFTASPEMRTDRADMVVEALFGPVIHVTTYQESQKRGNIVPIRVIVRPVTQGPQLTSKNSTVLNRHGIWRNKYRNQLIADDARRFSADGQQILVTVETVEHALELYHHLRGDGFILVYSFMDKHLRMRYEKTGVIHAGEHPMTTKERMELQEQFETGALRRVISTCWNQGVDFKQLEVLIRADGLASALRSIQVPGRLSRTIEGKDYGLLIDYYDEFNGTLNNRAKGRIRVYNKSGWNVQLPKVIGVS</sequence>
<dbReference type="InterPro" id="IPR027417">
    <property type="entry name" value="P-loop_NTPase"/>
</dbReference>
<dbReference type="GO" id="GO:0005524">
    <property type="term" value="F:ATP binding"/>
    <property type="evidence" value="ECO:0007669"/>
    <property type="project" value="UniProtKB-KW"/>
</dbReference>
<dbReference type="PANTHER" id="PTHR11274:SF0">
    <property type="entry name" value="GENERAL TRANSCRIPTION AND DNA REPAIR FACTOR IIH HELICASE SUBUNIT XPB"/>
    <property type="match status" value="1"/>
</dbReference>
<dbReference type="InterPro" id="IPR050615">
    <property type="entry name" value="ATP-dep_DNA_Helicase"/>
</dbReference>
<keyword evidence="2" id="KW-0378">Hydrolase</keyword>
<keyword evidence="3" id="KW-0347">Helicase</keyword>
<evidence type="ECO:0000259" key="5">
    <source>
        <dbReference type="Pfam" id="PF04851"/>
    </source>
</evidence>